<feature type="domain" description="Peptidase M24 C-terminal" evidence="9">
    <location>
        <begin position="580"/>
        <end position="627"/>
    </location>
</feature>
<sequence length="640" mass="70956">MFFCLPFKSKSQPDPADSESYSERKARDPAPSYRSVLRGLDSAAGSATILAQLRALLTEYKLDAYIIPNEDEHGSEIPAASELRRGFMTGFHGTAGLAVVTQSEALLFVDSRYWIAAEKAMDASLWKLKKVDPRAMVPGGFQDYLCNQLPAGSRIGVDHRLIPPALKTSLDASLPAGSQLVCLFRNLVDEVWENKPERSTDPVTLHPLKFSGRAAESKLAELRKTIATYSPTASYLVTPLDDLAWLLNLRGNDMFNQPLFYAYFFVSATDAVLFLDPRKFTPELKSYLHSIGVIYQAYGQVWDFLDEQTRLHPKAQVLVDSKASYAIIEVLKGKATVIASPINAAKAIKNDTEIQGFYNANLRDSVALVRWYGWLEEQVVKKKARVSEYEAQQKLNDYRAMGAHWAGPGSFISAYGPSAALPHYEAEEDDCLVIGRNAPYLIDSGQQYEDATIDTTRTVHFGKPTKEHKRAFTRVLQAHIGIDALIFPAGTSGTTLDGIVRHHLWKDGMNFGHGPGHGIGSFGVVHESSTGISTPFVLKPGHVVTNEPGFYEEGKFGCRIESTIVAVEKKTRRDFGGPIWMGFDRCTMVPIQSKLVDFSLLTKEEKAWLDAHNALCYEKLHPLLKKVGDKRAAALLGNFF</sequence>
<dbReference type="InterPro" id="IPR032416">
    <property type="entry name" value="Peptidase_M24_C"/>
</dbReference>
<dbReference type="SUPFAM" id="SSF53092">
    <property type="entry name" value="Creatinase/prolidase N-terminal domain"/>
    <property type="match status" value="1"/>
</dbReference>
<name>A0AAD6U9A1_9AGAR</name>
<keyword evidence="11" id="KW-1185">Reference proteome</keyword>
<dbReference type="InterPro" id="IPR000994">
    <property type="entry name" value="Pept_M24"/>
</dbReference>
<gene>
    <name evidence="10" type="ORF">B0H15DRAFT_829757</name>
</gene>
<dbReference type="PANTHER" id="PTHR43763">
    <property type="entry name" value="XAA-PRO AMINOPEPTIDASE 1"/>
    <property type="match status" value="1"/>
</dbReference>
<feature type="domain" description="Peptidase M24" evidence="7">
    <location>
        <begin position="366"/>
        <end position="566"/>
    </location>
</feature>
<dbReference type="Pfam" id="PF01321">
    <property type="entry name" value="Creatinase_N"/>
    <property type="match status" value="1"/>
</dbReference>
<reference evidence="10" key="1">
    <citation type="submission" date="2023-03" db="EMBL/GenBank/DDBJ databases">
        <title>Massive genome expansion in bonnet fungi (Mycena s.s.) driven by repeated elements and novel gene families across ecological guilds.</title>
        <authorList>
            <consortium name="Lawrence Berkeley National Laboratory"/>
            <person name="Harder C.B."/>
            <person name="Miyauchi S."/>
            <person name="Viragh M."/>
            <person name="Kuo A."/>
            <person name="Thoen E."/>
            <person name="Andreopoulos B."/>
            <person name="Lu D."/>
            <person name="Skrede I."/>
            <person name="Drula E."/>
            <person name="Henrissat B."/>
            <person name="Morin E."/>
            <person name="Kohler A."/>
            <person name="Barry K."/>
            <person name="LaButti K."/>
            <person name="Morin E."/>
            <person name="Salamov A."/>
            <person name="Lipzen A."/>
            <person name="Mereny Z."/>
            <person name="Hegedus B."/>
            <person name="Baldrian P."/>
            <person name="Stursova M."/>
            <person name="Weitz H."/>
            <person name="Taylor A."/>
            <person name="Grigoriev I.V."/>
            <person name="Nagy L.G."/>
            <person name="Martin F."/>
            <person name="Kauserud H."/>
        </authorList>
    </citation>
    <scope>NUCLEOTIDE SEQUENCE</scope>
    <source>
        <strain evidence="10">CBHHK173m</strain>
    </source>
</reference>
<dbReference type="Gene3D" id="3.90.230.10">
    <property type="entry name" value="Creatinase/methionine aminopeptidase superfamily"/>
    <property type="match status" value="1"/>
</dbReference>
<evidence type="ECO:0000313" key="10">
    <source>
        <dbReference type="EMBL" id="KAJ7094484.1"/>
    </source>
</evidence>
<dbReference type="EMBL" id="JARJCN010000014">
    <property type="protein sequence ID" value="KAJ7094484.1"/>
    <property type="molecule type" value="Genomic_DNA"/>
</dbReference>
<dbReference type="Pfam" id="PF00557">
    <property type="entry name" value="Peptidase_M24"/>
    <property type="match status" value="1"/>
</dbReference>
<dbReference type="InterPro" id="IPR050422">
    <property type="entry name" value="X-Pro_aminopeptidase_P"/>
</dbReference>
<dbReference type="AlphaFoldDB" id="A0AAD6U9A1"/>
<evidence type="ECO:0000256" key="2">
    <source>
        <dbReference type="ARBA" id="ARBA00008766"/>
    </source>
</evidence>
<dbReference type="GO" id="GO:0004177">
    <property type="term" value="F:aminopeptidase activity"/>
    <property type="evidence" value="ECO:0007669"/>
    <property type="project" value="UniProtKB-KW"/>
</dbReference>
<organism evidence="10 11">
    <name type="scientific">Mycena belliarum</name>
    <dbReference type="NCBI Taxonomy" id="1033014"/>
    <lineage>
        <taxon>Eukaryota</taxon>
        <taxon>Fungi</taxon>
        <taxon>Dikarya</taxon>
        <taxon>Basidiomycota</taxon>
        <taxon>Agaricomycotina</taxon>
        <taxon>Agaricomycetes</taxon>
        <taxon>Agaricomycetidae</taxon>
        <taxon>Agaricales</taxon>
        <taxon>Marasmiineae</taxon>
        <taxon>Mycenaceae</taxon>
        <taxon>Mycena</taxon>
    </lineage>
</organism>
<proteinExistence type="inferred from homology"/>
<keyword evidence="5" id="KW-0464">Manganese</keyword>
<dbReference type="InterPro" id="IPR000587">
    <property type="entry name" value="Creatinase_N"/>
</dbReference>
<evidence type="ECO:0000256" key="1">
    <source>
        <dbReference type="ARBA" id="ARBA00001936"/>
    </source>
</evidence>
<dbReference type="InterPro" id="IPR036005">
    <property type="entry name" value="Creatinase/aminopeptidase-like"/>
</dbReference>
<comment type="caution">
    <text evidence="10">The sequence shown here is derived from an EMBL/GenBank/DDBJ whole genome shotgun (WGS) entry which is preliminary data.</text>
</comment>
<dbReference type="FunFam" id="3.90.230.10:FF:000007">
    <property type="entry name" value="Xaa-Pro aminopeptidase P"/>
    <property type="match status" value="1"/>
</dbReference>
<evidence type="ECO:0000256" key="6">
    <source>
        <dbReference type="SAM" id="MobiDB-lite"/>
    </source>
</evidence>
<dbReference type="Gene3D" id="3.40.350.10">
    <property type="entry name" value="Creatinase/prolidase N-terminal domain"/>
    <property type="match status" value="2"/>
</dbReference>
<accession>A0AAD6U9A1</accession>
<evidence type="ECO:0000259" key="9">
    <source>
        <dbReference type="Pfam" id="PF16188"/>
    </source>
</evidence>
<evidence type="ECO:0000259" key="7">
    <source>
        <dbReference type="Pfam" id="PF00557"/>
    </source>
</evidence>
<dbReference type="Pfam" id="PF16189">
    <property type="entry name" value="Creatinase_N_2"/>
    <property type="match status" value="1"/>
</dbReference>
<evidence type="ECO:0000256" key="5">
    <source>
        <dbReference type="ARBA" id="ARBA00023211"/>
    </source>
</evidence>
<dbReference type="PANTHER" id="PTHR43763:SF17">
    <property type="entry name" value="AMINOPEPTIDASE P, CYTOPLASMIC-RELATED"/>
    <property type="match status" value="1"/>
</dbReference>
<comment type="similarity">
    <text evidence="2">Belongs to the peptidase M24B family.</text>
</comment>
<keyword evidence="3" id="KW-0479">Metal-binding</keyword>
<feature type="region of interest" description="Disordered" evidence="6">
    <location>
        <begin position="1"/>
        <end position="29"/>
    </location>
</feature>
<comment type="cofactor">
    <cofactor evidence="1">
        <name>Mn(2+)</name>
        <dbReference type="ChEBI" id="CHEBI:29035"/>
    </cofactor>
</comment>
<evidence type="ECO:0000313" key="11">
    <source>
        <dbReference type="Proteomes" id="UP001222325"/>
    </source>
</evidence>
<protein>
    <submittedName>
        <fullName evidence="10">Aminopeptidase P, cytoplasmic</fullName>
    </submittedName>
</protein>
<keyword evidence="10" id="KW-0031">Aminopeptidase</keyword>
<dbReference type="GO" id="GO:0005737">
    <property type="term" value="C:cytoplasm"/>
    <property type="evidence" value="ECO:0007669"/>
    <property type="project" value="UniProtKB-ARBA"/>
</dbReference>
<evidence type="ECO:0000256" key="4">
    <source>
        <dbReference type="ARBA" id="ARBA00022801"/>
    </source>
</evidence>
<feature type="domain" description="Creatinase N-terminal" evidence="8">
    <location>
        <begin position="50"/>
        <end position="176"/>
    </location>
</feature>
<keyword evidence="4" id="KW-0378">Hydrolase</keyword>
<dbReference type="GO" id="GO:0046872">
    <property type="term" value="F:metal ion binding"/>
    <property type="evidence" value="ECO:0007669"/>
    <property type="project" value="UniProtKB-KW"/>
</dbReference>
<evidence type="ECO:0000259" key="8">
    <source>
        <dbReference type="Pfam" id="PF01321"/>
    </source>
</evidence>
<dbReference type="Pfam" id="PF16188">
    <property type="entry name" value="Peptidase_M24_C"/>
    <property type="match status" value="1"/>
</dbReference>
<evidence type="ECO:0000256" key="3">
    <source>
        <dbReference type="ARBA" id="ARBA00022723"/>
    </source>
</evidence>
<keyword evidence="10" id="KW-0645">Protease</keyword>
<dbReference type="InterPro" id="IPR029149">
    <property type="entry name" value="Creatin/AminoP/Spt16_N"/>
</dbReference>
<dbReference type="SUPFAM" id="SSF55920">
    <property type="entry name" value="Creatinase/aminopeptidase"/>
    <property type="match status" value="1"/>
</dbReference>
<dbReference type="Proteomes" id="UP001222325">
    <property type="component" value="Unassembled WGS sequence"/>
</dbReference>